<dbReference type="InterPro" id="IPR000719">
    <property type="entry name" value="Prot_kinase_dom"/>
</dbReference>
<keyword evidence="7 15" id="KW-0547">Nucleotide-binding</keyword>
<comment type="subcellular location">
    <subcellularLocation>
        <location evidence="1">Membrane</location>
        <topology evidence="1">Single-pass membrane protein</topology>
    </subcellularLocation>
</comment>
<dbReference type="PANTHER" id="PTHR27002:SF126">
    <property type="entry name" value="CYSTEINE-RICH RECEPTOR-LIKE PROTEIN KINASE 6"/>
    <property type="match status" value="1"/>
</dbReference>
<evidence type="ECO:0000259" key="18">
    <source>
        <dbReference type="PROSITE" id="PS50011"/>
    </source>
</evidence>
<evidence type="ECO:0000256" key="3">
    <source>
        <dbReference type="ARBA" id="ARBA00022679"/>
    </source>
</evidence>
<evidence type="ECO:0008006" key="22">
    <source>
        <dbReference type="Google" id="ProtNLM"/>
    </source>
</evidence>
<dbReference type="FunFam" id="1.10.510.10:FF:000129">
    <property type="entry name" value="cysteine-rich receptor-like protein kinase 10"/>
    <property type="match status" value="1"/>
</dbReference>
<evidence type="ECO:0000256" key="5">
    <source>
        <dbReference type="ARBA" id="ARBA00022729"/>
    </source>
</evidence>
<evidence type="ECO:0000256" key="14">
    <source>
        <dbReference type="ARBA" id="ARBA00023180"/>
    </source>
</evidence>
<evidence type="ECO:0000313" key="20">
    <source>
        <dbReference type="EMBL" id="WVZ96461.1"/>
    </source>
</evidence>
<feature type="chain" id="PRO_5042835392" description="Cysteine-rich receptor-like protein kinase 10" evidence="17">
    <location>
        <begin position="38"/>
        <end position="713"/>
    </location>
</feature>
<dbReference type="FunFam" id="3.30.200.20:FF:000142">
    <property type="entry name" value="Cysteine-rich receptor-like protein kinase 10"/>
    <property type="match status" value="1"/>
</dbReference>
<evidence type="ECO:0000256" key="17">
    <source>
        <dbReference type="SAM" id="SignalP"/>
    </source>
</evidence>
<keyword evidence="14" id="KW-0325">Glycoprotein</keyword>
<feature type="signal peptide" evidence="17">
    <location>
        <begin position="1"/>
        <end position="37"/>
    </location>
</feature>
<evidence type="ECO:0000313" key="21">
    <source>
        <dbReference type="Proteomes" id="UP001341281"/>
    </source>
</evidence>
<dbReference type="CDD" id="cd14066">
    <property type="entry name" value="STKc_IRAK"/>
    <property type="match status" value="1"/>
</dbReference>
<dbReference type="GO" id="GO:0042742">
    <property type="term" value="P:defense response to bacterium"/>
    <property type="evidence" value="ECO:0007669"/>
    <property type="project" value="UniProtKB-ARBA"/>
</dbReference>
<feature type="binding site" evidence="15">
    <location>
        <position position="398"/>
    </location>
    <ligand>
        <name>ATP</name>
        <dbReference type="ChEBI" id="CHEBI:30616"/>
    </ligand>
</feature>
<keyword evidence="3" id="KW-0808">Transferase</keyword>
<dbReference type="PROSITE" id="PS00107">
    <property type="entry name" value="PROTEIN_KINASE_ATP"/>
    <property type="match status" value="1"/>
</dbReference>
<proteinExistence type="predicted"/>
<dbReference type="PROSITE" id="PS50011">
    <property type="entry name" value="PROTEIN_KINASE_DOM"/>
    <property type="match status" value="1"/>
</dbReference>
<dbReference type="InterPro" id="IPR008271">
    <property type="entry name" value="Ser/Thr_kinase_AS"/>
</dbReference>
<evidence type="ECO:0000256" key="11">
    <source>
        <dbReference type="ARBA" id="ARBA00022989"/>
    </source>
</evidence>
<feature type="domain" description="Gnk2-homologous" evidence="19">
    <location>
        <begin position="157"/>
        <end position="268"/>
    </location>
</feature>
<evidence type="ECO:0000256" key="12">
    <source>
        <dbReference type="ARBA" id="ARBA00023136"/>
    </source>
</evidence>
<evidence type="ECO:0000256" key="15">
    <source>
        <dbReference type="PROSITE-ProRule" id="PRU10141"/>
    </source>
</evidence>
<dbReference type="Proteomes" id="UP001341281">
    <property type="component" value="Chromosome 10"/>
</dbReference>
<keyword evidence="6" id="KW-0677">Repeat</keyword>
<sequence>MATLQPTPRRFSASLLAGVLTAFLLLAALHAPPLALGQEQPPPWLLCGPAPVSGNYTENSTYQDNIDRISATLPKNTSSNPVLYAMDSVGSVPDIVYAHALCRGDANASACESCVAASFRGALNGCPLFKDVMVFEDLCQLRFSNRDFFHDTDNFINTYYVQGSPVAATTPADAFDAAVRQLVNATADYAAAENSSSSKRFGTGEEGLGTSRTRIYALAQCTPGGGTPIVCGTCLGTIINQLQQSFSGLDGGGIFGDWCSFRYEVYPFFSGHPLLQLPAFVGTPPAPAPALPPAETSQDKSRNKTTGTVLGILMPSVAALLGMTMVCFWIRRRRSAGRPFQSYSSSSDDIQGADMLLLDLSMLRVATDDFAESKMLGRGGFGMVYKGVLPDGQEIAVKRLCQSSRQGIGELRSELVLVAMLHHKNLVRLIGVCLQEHEKILVYEYMPNRSLDTILFDSERNKELDWGKRFKIISGIAKGLQYLHEDSQLKVVHRDLKASNVLLDLDYAPKISDFGLAKIFGGDQSKYVTRHVAGTYGYMAPEYAMRGLYSSKSDVFSFGVLVLEIVTGRRNSGLYNSDQDVDLLSLVWEHWARGNVVGLIDPSVSDHRHHLPIEQMLKCLHIGLLCVQRKPAARPMMSWVNVMLCSSTVRLPSLSRPALCIQEEEQEFVSASDNSSSYAYWAERQGGRASDTAGSTAGSVTIDDASITELMPR</sequence>
<evidence type="ECO:0000256" key="1">
    <source>
        <dbReference type="ARBA" id="ARBA00004167"/>
    </source>
</evidence>
<protein>
    <recommendedName>
        <fullName evidence="22">Cysteine-rich receptor-like protein kinase 10</fullName>
    </recommendedName>
</protein>
<evidence type="ECO:0000259" key="19">
    <source>
        <dbReference type="PROSITE" id="PS51473"/>
    </source>
</evidence>
<dbReference type="AlphaFoldDB" id="A0AAQ3XFV5"/>
<keyword evidence="10 15" id="KW-0067">ATP-binding</keyword>
<feature type="transmembrane region" description="Helical" evidence="16">
    <location>
        <begin position="309"/>
        <end position="330"/>
    </location>
</feature>
<keyword evidence="12 16" id="KW-0472">Membrane</keyword>
<keyword evidence="9" id="KW-0611">Plant defense</keyword>
<dbReference type="Gene3D" id="3.30.200.20">
    <property type="entry name" value="Phosphorylase Kinase, domain 1"/>
    <property type="match status" value="1"/>
</dbReference>
<dbReference type="PROSITE" id="PS51473">
    <property type="entry name" value="GNK2"/>
    <property type="match status" value="2"/>
</dbReference>
<keyword evidence="4 16" id="KW-0812">Transmembrane</keyword>
<dbReference type="CDD" id="cd23509">
    <property type="entry name" value="Gnk2-like"/>
    <property type="match status" value="2"/>
</dbReference>
<keyword evidence="5 17" id="KW-0732">Signal</keyword>
<dbReference type="SMART" id="SM00220">
    <property type="entry name" value="S_TKc"/>
    <property type="match status" value="1"/>
</dbReference>
<dbReference type="FunFam" id="3.30.430.20:FF:000004">
    <property type="entry name" value="Receptor-like serine-threonine protein kinase"/>
    <property type="match status" value="1"/>
</dbReference>
<evidence type="ECO:0000256" key="2">
    <source>
        <dbReference type="ARBA" id="ARBA00022527"/>
    </source>
</evidence>
<dbReference type="GO" id="GO:0004674">
    <property type="term" value="F:protein serine/threonine kinase activity"/>
    <property type="evidence" value="ECO:0007669"/>
    <property type="project" value="UniProtKB-KW"/>
</dbReference>
<evidence type="ECO:0000256" key="7">
    <source>
        <dbReference type="ARBA" id="ARBA00022741"/>
    </source>
</evidence>
<accession>A0AAQ3XFV5</accession>
<feature type="domain" description="Protein kinase" evidence="18">
    <location>
        <begin position="370"/>
        <end position="624"/>
    </location>
</feature>
<evidence type="ECO:0000256" key="16">
    <source>
        <dbReference type="SAM" id="Phobius"/>
    </source>
</evidence>
<dbReference type="InterPro" id="IPR011009">
    <property type="entry name" value="Kinase-like_dom_sf"/>
</dbReference>
<keyword evidence="21" id="KW-1185">Reference proteome</keyword>
<evidence type="ECO:0000256" key="10">
    <source>
        <dbReference type="ARBA" id="ARBA00022840"/>
    </source>
</evidence>
<dbReference type="Gene3D" id="1.10.510.10">
    <property type="entry name" value="Transferase(Phosphotransferase) domain 1"/>
    <property type="match status" value="1"/>
</dbReference>
<evidence type="ECO:0000256" key="6">
    <source>
        <dbReference type="ARBA" id="ARBA00022737"/>
    </source>
</evidence>
<dbReference type="PANTHER" id="PTHR27002">
    <property type="entry name" value="RECEPTOR-LIKE SERINE/THREONINE-PROTEIN KINASE SD1-8"/>
    <property type="match status" value="1"/>
</dbReference>
<dbReference type="SUPFAM" id="SSF56112">
    <property type="entry name" value="Protein kinase-like (PK-like)"/>
    <property type="match status" value="1"/>
</dbReference>
<keyword evidence="8" id="KW-0418">Kinase</keyword>
<evidence type="ECO:0000256" key="9">
    <source>
        <dbReference type="ARBA" id="ARBA00022821"/>
    </source>
</evidence>
<evidence type="ECO:0000256" key="8">
    <source>
        <dbReference type="ARBA" id="ARBA00022777"/>
    </source>
</evidence>
<dbReference type="InterPro" id="IPR001245">
    <property type="entry name" value="Ser-Thr/Tyr_kinase_cat_dom"/>
</dbReference>
<dbReference type="InterPro" id="IPR038408">
    <property type="entry name" value="GNK2_sf"/>
</dbReference>
<evidence type="ECO:0000256" key="13">
    <source>
        <dbReference type="ARBA" id="ARBA00023157"/>
    </source>
</evidence>
<keyword evidence="13" id="KW-1015">Disulfide bond</keyword>
<feature type="domain" description="Gnk2-homologous" evidence="19">
    <location>
        <begin position="44"/>
        <end position="148"/>
    </location>
</feature>
<dbReference type="GO" id="GO:0005524">
    <property type="term" value="F:ATP binding"/>
    <property type="evidence" value="ECO:0007669"/>
    <property type="project" value="UniProtKB-UniRule"/>
</dbReference>
<keyword evidence="11 16" id="KW-1133">Transmembrane helix</keyword>
<organism evidence="20 21">
    <name type="scientific">Paspalum notatum var. saurae</name>
    <dbReference type="NCBI Taxonomy" id="547442"/>
    <lineage>
        <taxon>Eukaryota</taxon>
        <taxon>Viridiplantae</taxon>
        <taxon>Streptophyta</taxon>
        <taxon>Embryophyta</taxon>
        <taxon>Tracheophyta</taxon>
        <taxon>Spermatophyta</taxon>
        <taxon>Magnoliopsida</taxon>
        <taxon>Liliopsida</taxon>
        <taxon>Poales</taxon>
        <taxon>Poaceae</taxon>
        <taxon>PACMAD clade</taxon>
        <taxon>Panicoideae</taxon>
        <taxon>Andropogonodae</taxon>
        <taxon>Paspaleae</taxon>
        <taxon>Paspalinae</taxon>
        <taxon>Paspalum</taxon>
    </lineage>
</organism>
<evidence type="ECO:0000256" key="4">
    <source>
        <dbReference type="ARBA" id="ARBA00022692"/>
    </source>
</evidence>
<dbReference type="Gene3D" id="3.30.430.20">
    <property type="entry name" value="Gnk2 domain, C-X8-C-X2-C motif"/>
    <property type="match status" value="2"/>
</dbReference>
<dbReference type="InterPro" id="IPR002902">
    <property type="entry name" value="GNK2"/>
</dbReference>
<keyword evidence="2" id="KW-0723">Serine/threonine-protein kinase</keyword>
<dbReference type="GO" id="GO:0005886">
    <property type="term" value="C:plasma membrane"/>
    <property type="evidence" value="ECO:0007669"/>
    <property type="project" value="TreeGrafter"/>
</dbReference>
<reference evidence="20 21" key="1">
    <citation type="submission" date="2024-02" db="EMBL/GenBank/DDBJ databases">
        <title>High-quality chromosome-scale genome assembly of Pensacola bahiagrass (Paspalum notatum Flugge var. saurae).</title>
        <authorList>
            <person name="Vega J.M."/>
            <person name="Podio M."/>
            <person name="Orjuela J."/>
            <person name="Siena L.A."/>
            <person name="Pessino S.C."/>
            <person name="Combes M.C."/>
            <person name="Mariac C."/>
            <person name="Albertini E."/>
            <person name="Pupilli F."/>
            <person name="Ortiz J.P.A."/>
            <person name="Leblanc O."/>
        </authorList>
    </citation>
    <scope>NUCLEOTIDE SEQUENCE [LARGE SCALE GENOMIC DNA]</scope>
    <source>
        <strain evidence="20">R1</strain>
        <tissue evidence="20">Leaf</tissue>
    </source>
</reference>
<dbReference type="PROSITE" id="PS00108">
    <property type="entry name" value="PROTEIN_KINASE_ST"/>
    <property type="match status" value="1"/>
</dbReference>
<dbReference type="Pfam" id="PF07714">
    <property type="entry name" value="PK_Tyr_Ser-Thr"/>
    <property type="match status" value="1"/>
</dbReference>
<dbReference type="InterPro" id="IPR017441">
    <property type="entry name" value="Protein_kinase_ATP_BS"/>
</dbReference>
<name>A0AAQ3XFV5_PASNO</name>
<dbReference type="EMBL" id="CP144754">
    <property type="protein sequence ID" value="WVZ96461.1"/>
    <property type="molecule type" value="Genomic_DNA"/>
</dbReference>
<gene>
    <name evidence="20" type="ORF">U9M48_042099</name>
</gene>
<dbReference type="Pfam" id="PF01657">
    <property type="entry name" value="Stress-antifung"/>
    <property type="match status" value="2"/>
</dbReference>